<dbReference type="InterPro" id="IPR027266">
    <property type="entry name" value="TrmE/GcvT-like"/>
</dbReference>
<dbReference type="GO" id="GO:0005829">
    <property type="term" value="C:cytosol"/>
    <property type="evidence" value="ECO:0007669"/>
    <property type="project" value="TreeGrafter"/>
</dbReference>
<dbReference type="Gene3D" id="3.40.50.300">
    <property type="entry name" value="P-loop containing nucleotide triphosphate hydrolases"/>
    <property type="match status" value="1"/>
</dbReference>
<evidence type="ECO:0000313" key="8">
    <source>
        <dbReference type="EMBL" id="KKN33404.1"/>
    </source>
</evidence>
<dbReference type="InterPro" id="IPR006073">
    <property type="entry name" value="GTP-bd"/>
</dbReference>
<dbReference type="SUPFAM" id="SSF52540">
    <property type="entry name" value="P-loop containing nucleoside triphosphate hydrolases"/>
    <property type="match status" value="1"/>
</dbReference>
<dbReference type="NCBIfam" id="TIGR00450">
    <property type="entry name" value="mnmE_trmE_thdF"/>
    <property type="match status" value="1"/>
</dbReference>
<protein>
    <recommendedName>
        <fullName evidence="9">TrmE-type G domain-containing protein</fullName>
    </recommendedName>
</protein>
<feature type="domain" description="G" evidence="5">
    <location>
        <begin position="255"/>
        <end position="367"/>
    </location>
</feature>
<dbReference type="InterPro" id="IPR031168">
    <property type="entry name" value="G_TrmE"/>
</dbReference>
<comment type="caution">
    <text evidence="8">The sequence shown here is derived from an EMBL/GenBank/DDBJ whole genome shotgun (WGS) entry which is preliminary data.</text>
</comment>
<evidence type="ECO:0000259" key="7">
    <source>
        <dbReference type="Pfam" id="PF12631"/>
    </source>
</evidence>
<dbReference type="SUPFAM" id="SSF116878">
    <property type="entry name" value="TrmE connector domain"/>
    <property type="match status" value="1"/>
</dbReference>
<evidence type="ECO:0000259" key="6">
    <source>
        <dbReference type="Pfam" id="PF10396"/>
    </source>
</evidence>
<sequence length="490" mass="55034">MNNISKGLNKKRIMAFDLENNILAISTPSGRSLRAIIRLSGKDVFTYLQNIFVPEDCKRITHKKGFSTYQGNIYIEEEKISIPVYIYIMKAPNSYTREDTVEIHTFGSSPLLEILLETLVSSRNINNYKAGNGEGKISIRIAEPGEFTKRAFLNGRINLTEAESVLHIIRSQTESELLLAVSNLKGRLAGFLSEIQGELMKLSARIEASIDFFDQDIELISFNEIEKQLEHIKEKLSKIVEKDQTSRIFHDGIKTVFVGWPNTGKSSVFNKLLNYSKAIVTPINGTTRDTLEAVLNLEGINFRIIDTAGVMQGKGELESIIMKRIYDSVNDAQIVLFFIDGSMKLQTEQIEFFNSITTKNKIIVINKNDMPQEVDCKDFSLMMRTFPVVKTSALTGEGVGELKKIMVSNILKKNVDISASGIAFTMRQKIILSQALETLVHITDSLNQKVSYELMAIDLRSLLDTIGEVTGEVITDDILDIIFSEFCIGK</sequence>
<dbReference type="Pfam" id="PF10396">
    <property type="entry name" value="TrmE_N"/>
    <property type="match status" value="1"/>
</dbReference>
<dbReference type="GO" id="GO:0003924">
    <property type="term" value="F:GTPase activity"/>
    <property type="evidence" value="ECO:0007669"/>
    <property type="project" value="InterPro"/>
</dbReference>
<keyword evidence="4" id="KW-0342">GTP-binding</keyword>
<dbReference type="InterPro" id="IPR027368">
    <property type="entry name" value="MnmE_dom2"/>
</dbReference>
<dbReference type="CDD" id="cd14858">
    <property type="entry name" value="TrmE_N"/>
    <property type="match status" value="1"/>
</dbReference>
<dbReference type="Pfam" id="PF01926">
    <property type="entry name" value="MMR_HSR1"/>
    <property type="match status" value="1"/>
</dbReference>
<dbReference type="InterPro" id="IPR025867">
    <property type="entry name" value="MnmE_helical"/>
</dbReference>
<evidence type="ECO:0000259" key="5">
    <source>
        <dbReference type="Pfam" id="PF01926"/>
    </source>
</evidence>
<evidence type="ECO:0000256" key="3">
    <source>
        <dbReference type="ARBA" id="ARBA00022741"/>
    </source>
</evidence>
<dbReference type="InterPro" id="IPR018948">
    <property type="entry name" value="GTP-bd_TrmE_N"/>
</dbReference>
<dbReference type="EMBL" id="LAZR01002181">
    <property type="protein sequence ID" value="KKN33404.1"/>
    <property type="molecule type" value="Genomic_DNA"/>
</dbReference>
<name>A0A0F9PTB3_9ZZZZ</name>
<dbReference type="InterPro" id="IPR005225">
    <property type="entry name" value="Small_GTP-bd"/>
</dbReference>
<evidence type="ECO:0000256" key="2">
    <source>
        <dbReference type="ARBA" id="ARBA00022694"/>
    </source>
</evidence>
<proteinExistence type="inferred from homology"/>
<dbReference type="PANTHER" id="PTHR42714">
    <property type="entry name" value="TRNA MODIFICATION GTPASE GTPBP3"/>
    <property type="match status" value="1"/>
</dbReference>
<evidence type="ECO:0000256" key="4">
    <source>
        <dbReference type="ARBA" id="ARBA00023134"/>
    </source>
</evidence>
<dbReference type="Pfam" id="PF12631">
    <property type="entry name" value="MnmE_helical"/>
    <property type="match status" value="1"/>
</dbReference>
<gene>
    <name evidence="8" type="ORF">LCGC14_0804150</name>
</gene>
<dbReference type="NCBIfam" id="TIGR00231">
    <property type="entry name" value="small_GTP"/>
    <property type="match status" value="1"/>
</dbReference>
<dbReference type="InterPro" id="IPR027417">
    <property type="entry name" value="P-loop_NTPase"/>
</dbReference>
<evidence type="ECO:0000256" key="1">
    <source>
        <dbReference type="ARBA" id="ARBA00011043"/>
    </source>
</evidence>
<dbReference type="InterPro" id="IPR004520">
    <property type="entry name" value="GTPase_MnmE"/>
</dbReference>
<dbReference type="CDD" id="cd04164">
    <property type="entry name" value="trmE"/>
    <property type="match status" value="1"/>
</dbReference>
<keyword evidence="2" id="KW-0819">tRNA processing</keyword>
<dbReference type="AlphaFoldDB" id="A0A0F9PTB3"/>
<dbReference type="GO" id="GO:0002098">
    <property type="term" value="P:tRNA wobble uridine modification"/>
    <property type="evidence" value="ECO:0007669"/>
    <property type="project" value="TreeGrafter"/>
</dbReference>
<dbReference type="PANTHER" id="PTHR42714:SF2">
    <property type="entry name" value="TRNA MODIFICATION GTPASE GTPBP3, MITOCHONDRIAL"/>
    <property type="match status" value="1"/>
</dbReference>
<dbReference type="Gene3D" id="1.20.120.430">
    <property type="entry name" value="tRNA modification GTPase MnmE domain 2"/>
    <property type="match status" value="1"/>
</dbReference>
<dbReference type="Gene3D" id="3.30.1360.120">
    <property type="entry name" value="Probable tRNA modification gtpase trme, domain 1"/>
    <property type="match status" value="1"/>
</dbReference>
<dbReference type="SUPFAM" id="SSF103025">
    <property type="entry name" value="Folate-binding domain"/>
    <property type="match status" value="1"/>
</dbReference>
<accession>A0A0F9PTB3</accession>
<dbReference type="GO" id="GO:0030488">
    <property type="term" value="P:tRNA methylation"/>
    <property type="evidence" value="ECO:0007669"/>
    <property type="project" value="TreeGrafter"/>
</dbReference>
<dbReference type="GO" id="GO:0005525">
    <property type="term" value="F:GTP binding"/>
    <property type="evidence" value="ECO:0007669"/>
    <property type="project" value="UniProtKB-KW"/>
</dbReference>
<reference evidence="8" key="1">
    <citation type="journal article" date="2015" name="Nature">
        <title>Complex archaea that bridge the gap between prokaryotes and eukaryotes.</title>
        <authorList>
            <person name="Spang A."/>
            <person name="Saw J.H."/>
            <person name="Jorgensen S.L."/>
            <person name="Zaremba-Niedzwiedzka K."/>
            <person name="Martijn J."/>
            <person name="Lind A.E."/>
            <person name="van Eijk R."/>
            <person name="Schleper C."/>
            <person name="Guy L."/>
            <person name="Ettema T.J."/>
        </authorList>
    </citation>
    <scope>NUCLEOTIDE SEQUENCE</scope>
</reference>
<organism evidence="8">
    <name type="scientific">marine sediment metagenome</name>
    <dbReference type="NCBI Taxonomy" id="412755"/>
    <lineage>
        <taxon>unclassified sequences</taxon>
        <taxon>metagenomes</taxon>
        <taxon>ecological metagenomes</taxon>
    </lineage>
</organism>
<dbReference type="HAMAP" id="MF_00379">
    <property type="entry name" value="GTPase_MnmE"/>
    <property type="match status" value="1"/>
</dbReference>
<comment type="similarity">
    <text evidence="1">Belongs to the TRAFAC class TrmE-Era-EngA-EngB-Septin-like GTPase superfamily. TrmE GTPase family.</text>
</comment>
<feature type="domain" description="GTP-binding protein TrmE N-terminal" evidence="6">
    <location>
        <begin position="22"/>
        <end position="156"/>
    </location>
</feature>
<evidence type="ECO:0008006" key="9">
    <source>
        <dbReference type="Google" id="ProtNLM"/>
    </source>
</evidence>
<keyword evidence="3" id="KW-0547">Nucleotide-binding</keyword>
<feature type="domain" description="MnmE helical" evidence="7">
    <location>
        <begin position="159"/>
        <end position="487"/>
    </location>
</feature>